<sequence>MNRKTLMVSGLLVCLLGLGLLSISYASNISNPFIIIKGVLRLEINDTQIEKISDNPLILIGKQSTDIINYMSNLGYIFETQEGSGYFFNKDNETIILTSEQFTKKYITWRLNN</sequence>
<evidence type="ECO:0008006" key="3">
    <source>
        <dbReference type="Google" id="ProtNLM"/>
    </source>
</evidence>
<dbReference type="EMBL" id="JAHLOQ010000086">
    <property type="protein sequence ID" value="MBU5337564.1"/>
    <property type="molecule type" value="Genomic_DNA"/>
</dbReference>
<name>A0ABS6E0J6_9FIRM</name>
<dbReference type="Proteomes" id="UP001196301">
    <property type="component" value="Unassembled WGS sequence"/>
</dbReference>
<keyword evidence="2" id="KW-1185">Reference proteome</keyword>
<organism evidence="1 2">
    <name type="scientific">Intestinibacter bartlettii</name>
    <dbReference type="NCBI Taxonomy" id="261299"/>
    <lineage>
        <taxon>Bacteria</taxon>
        <taxon>Bacillati</taxon>
        <taxon>Bacillota</taxon>
        <taxon>Clostridia</taxon>
        <taxon>Peptostreptococcales</taxon>
        <taxon>Peptostreptococcaceae</taxon>
        <taxon>Intestinibacter</taxon>
    </lineage>
</organism>
<evidence type="ECO:0000313" key="1">
    <source>
        <dbReference type="EMBL" id="MBU5337564.1"/>
    </source>
</evidence>
<dbReference type="RefSeq" id="WP_148489702.1">
    <property type="nucleotide sequence ID" value="NZ_JAHLOQ010000086.1"/>
</dbReference>
<accession>A0ABS6E0J6</accession>
<proteinExistence type="predicted"/>
<reference evidence="1 2" key="1">
    <citation type="submission" date="2021-06" db="EMBL/GenBank/DDBJ databases">
        <authorList>
            <person name="Sun Q."/>
            <person name="Li D."/>
        </authorList>
    </citation>
    <scope>NUCLEOTIDE SEQUENCE [LARGE SCALE GENOMIC DNA]</scope>
    <source>
        <strain evidence="1 2">N19</strain>
    </source>
</reference>
<gene>
    <name evidence="1" type="ORF">KQI20_14245</name>
</gene>
<protein>
    <recommendedName>
        <fullName evidence="3">Lipoprotein SmpA/OmlA domain-containing protein</fullName>
    </recommendedName>
</protein>
<evidence type="ECO:0000313" key="2">
    <source>
        <dbReference type="Proteomes" id="UP001196301"/>
    </source>
</evidence>
<comment type="caution">
    <text evidence="1">The sequence shown here is derived from an EMBL/GenBank/DDBJ whole genome shotgun (WGS) entry which is preliminary data.</text>
</comment>